<gene>
    <name evidence="1" type="ORF">CQW23_14724</name>
</gene>
<reference evidence="1 2" key="1">
    <citation type="journal article" date="2017" name="Genome Biol.">
        <title>New reference genome sequences of hot pepper reveal the massive evolution of plant disease-resistance genes by retroduplication.</title>
        <authorList>
            <person name="Kim S."/>
            <person name="Park J."/>
            <person name="Yeom S.I."/>
            <person name="Kim Y.M."/>
            <person name="Seo E."/>
            <person name="Kim K.T."/>
            <person name="Kim M.S."/>
            <person name="Lee J.M."/>
            <person name="Cheong K."/>
            <person name="Shin H.S."/>
            <person name="Kim S.B."/>
            <person name="Han K."/>
            <person name="Lee J."/>
            <person name="Park M."/>
            <person name="Lee H.A."/>
            <person name="Lee H.Y."/>
            <person name="Lee Y."/>
            <person name="Oh S."/>
            <person name="Lee J.H."/>
            <person name="Choi E."/>
            <person name="Choi E."/>
            <person name="Lee S.E."/>
            <person name="Jeon J."/>
            <person name="Kim H."/>
            <person name="Choi G."/>
            <person name="Song H."/>
            <person name="Lee J."/>
            <person name="Lee S.C."/>
            <person name="Kwon J.K."/>
            <person name="Lee H.Y."/>
            <person name="Koo N."/>
            <person name="Hong Y."/>
            <person name="Kim R.W."/>
            <person name="Kang W.H."/>
            <person name="Huh J.H."/>
            <person name="Kang B.C."/>
            <person name="Yang T.J."/>
            <person name="Lee Y.H."/>
            <person name="Bennetzen J.L."/>
            <person name="Choi D."/>
        </authorList>
    </citation>
    <scope>NUCLEOTIDE SEQUENCE [LARGE SCALE GENOMIC DNA]</scope>
    <source>
        <strain evidence="2">cv. PBC81</strain>
    </source>
</reference>
<evidence type="ECO:0000313" key="1">
    <source>
        <dbReference type="EMBL" id="PHT45566.1"/>
    </source>
</evidence>
<organism evidence="1 2">
    <name type="scientific">Capsicum baccatum</name>
    <name type="common">Peruvian pepper</name>
    <dbReference type="NCBI Taxonomy" id="33114"/>
    <lineage>
        <taxon>Eukaryota</taxon>
        <taxon>Viridiplantae</taxon>
        <taxon>Streptophyta</taxon>
        <taxon>Embryophyta</taxon>
        <taxon>Tracheophyta</taxon>
        <taxon>Spermatophyta</taxon>
        <taxon>Magnoliopsida</taxon>
        <taxon>eudicotyledons</taxon>
        <taxon>Gunneridae</taxon>
        <taxon>Pentapetalae</taxon>
        <taxon>asterids</taxon>
        <taxon>lamiids</taxon>
        <taxon>Solanales</taxon>
        <taxon>Solanaceae</taxon>
        <taxon>Solanoideae</taxon>
        <taxon>Capsiceae</taxon>
        <taxon>Capsicum</taxon>
    </lineage>
</organism>
<proteinExistence type="predicted"/>
<dbReference type="AlphaFoldDB" id="A0A2G2WJZ2"/>
<name>A0A2G2WJZ2_CAPBA</name>
<evidence type="ECO:0000313" key="2">
    <source>
        <dbReference type="Proteomes" id="UP000224567"/>
    </source>
</evidence>
<sequence>MRASHVTLSSFANIVSVFMASRLNVYTKGIEDGEDRKSALIRKLRQKTKITSVEIIAKAVKLSSYLNYLRYVGILTLDEAKTTLK</sequence>
<reference evidence="2" key="2">
    <citation type="journal article" date="2017" name="J. Anim. Genet.">
        <title>Multiple reference genome sequences of hot pepper reveal the massive evolution of plant disease resistance genes by retroduplication.</title>
        <authorList>
            <person name="Kim S."/>
            <person name="Park J."/>
            <person name="Yeom S.-I."/>
            <person name="Kim Y.-M."/>
            <person name="Seo E."/>
            <person name="Kim K.-T."/>
            <person name="Kim M.-S."/>
            <person name="Lee J.M."/>
            <person name="Cheong K."/>
            <person name="Shin H.-S."/>
            <person name="Kim S.-B."/>
            <person name="Han K."/>
            <person name="Lee J."/>
            <person name="Park M."/>
            <person name="Lee H.-A."/>
            <person name="Lee H.-Y."/>
            <person name="Lee Y."/>
            <person name="Oh S."/>
            <person name="Lee J.H."/>
            <person name="Choi E."/>
            <person name="Choi E."/>
            <person name="Lee S.E."/>
            <person name="Jeon J."/>
            <person name="Kim H."/>
            <person name="Choi G."/>
            <person name="Song H."/>
            <person name="Lee J."/>
            <person name="Lee S.-C."/>
            <person name="Kwon J.-K."/>
            <person name="Lee H.-Y."/>
            <person name="Koo N."/>
            <person name="Hong Y."/>
            <person name="Kim R.W."/>
            <person name="Kang W.-H."/>
            <person name="Huh J.H."/>
            <person name="Kang B.-C."/>
            <person name="Yang T.-J."/>
            <person name="Lee Y.-H."/>
            <person name="Bennetzen J.L."/>
            <person name="Choi D."/>
        </authorList>
    </citation>
    <scope>NUCLEOTIDE SEQUENCE [LARGE SCALE GENOMIC DNA]</scope>
    <source>
        <strain evidence="2">cv. PBC81</strain>
    </source>
</reference>
<accession>A0A2G2WJZ2</accession>
<keyword evidence="2" id="KW-1185">Reference proteome</keyword>
<dbReference type="Proteomes" id="UP000224567">
    <property type="component" value="Unassembled WGS sequence"/>
</dbReference>
<protein>
    <submittedName>
        <fullName evidence="1">Uncharacterized protein</fullName>
    </submittedName>
</protein>
<comment type="caution">
    <text evidence="1">The sequence shown here is derived from an EMBL/GenBank/DDBJ whole genome shotgun (WGS) entry which is preliminary data.</text>
</comment>
<dbReference type="EMBL" id="MLFT02000006">
    <property type="protein sequence ID" value="PHT45566.1"/>
    <property type="molecule type" value="Genomic_DNA"/>
</dbReference>